<dbReference type="SUPFAM" id="SSF54001">
    <property type="entry name" value="Cysteine proteinases"/>
    <property type="match status" value="1"/>
</dbReference>
<reference evidence="2 3" key="1">
    <citation type="submission" date="2020-02" db="EMBL/GenBank/DDBJ databases">
        <title>Whole-genome analyses of novel actinobacteria.</title>
        <authorList>
            <person name="Sahin N."/>
            <person name="Tatar D."/>
        </authorList>
    </citation>
    <scope>NUCLEOTIDE SEQUENCE [LARGE SCALE GENOMIC DNA]</scope>
    <source>
        <strain evidence="2 3">SB3404</strain>
    </source>
</reference>
<dbReference type="Gene3D" id="3.30.2140.20">
    <property type="match status" value="1"/>
</dbReference>
<proteinExistence type="inferred from homology"/>
<evidence type="ECO:0000313" key="3">
    <source>
        <dbReference type="Proteomes" id="UP000477722"/>
    </source>
</evidence>
<dbReference type="AlphaFoldDB" id="A0A6G4WV77"/>
<evidence type="ECO:0000256" key="1">
    <source>
        <dbReference type="ARBA" id="ARBA00006547"/>
    </source>
</evidence>
<keyword evidence="3" id="KW-1185">Reference proteome</keyword>
<comment type="similarity">
    <text evidence="1">Belongs to the arylamine N-acetyltransferase family.</text>
</comment>
<dbReference type="EMBL" id="JAAKZZ010000084">
    <property type="protein sequence ID" value="NGO68903.1"/>
    <property type="molecule type" value="Genomic_DNA"/>
</dbReference>
<accession>A0A6G4WV77</accession>
<dbReference type="InterPro" id="IPR038765">
    <property type="entry name" value="Papain-like_cys_pep_sf"/>
</dbReference>
<dbReference type="Pfam" id="PF00797">
    <property type="entry name" value="Acetyltransf_2"/>
    <property type="match status" value="1"/>
</dbReference>
<dbReference type="InterPro" id="IPR001447">
    <property type="entry name" value="Arylamine_N-AcTrfase"/>
</dbReference>
<protein>
    <submittedName>
        <fullName evidence="2">Arylamine N-acetyltransferase</fullName>
    </submittedName>
</protein>
<dbReference type="PANTHER" id="PTHR11786:SF0">
    <property type="entry name" value="ARYLAMINE N-ACETYLTRANSFERASE 4-RELATED"/>
    <property type="match status" value="1"/>
</dbReference>
<feature type="non-terminal residue" evidence="2">
    <location>
        <position position="211"/>
    </location>
</feature>
<dbReference type="GO" id="GO:0016407">
    <property type="term" value="F:acetyltransferase activity"/>
    <property type="evidence" value="ECO:0007669"/>
    <property type="project" value="InterPro"/>
</dbReference>
<dbReference type="InterPro" id="IPR053710">
    <property type="entry name" value="Arylamine_NAT_domain_sf"/>
</dbReference>
<dbReference type="PANTHER" id="PTHR11786">
    <property type="entry name" value="N-HYDROXYARYLAMINE O-ACETYLTRANSFERASE"/>
    <property type="match status" value="1"/>
</dbReference>
<dbReference type="RefSeq" id="WP_165298599.1">
    <property type="nucleotide sequence ID" value="NZ_JAAKZZ010000084.1"/>
</dbReference>
<name>A0A6G4WV77_9ACTN</name>
<gene>
    <name evidence="2" type="ORF">G5C65_11160</name>
</gene>
<dbReference type="Proteomes" id="UP000477722">
    <property type="component" value="Unassembled WGS sequence"/>
</dbReference>
<comment type="caution">
    <text evidence="2">The sequence shown here is derived from an EMBL/GenBank/DDBJ whole genome shotgun (WGS) entry which is preliminary data.</text>
</comment>
<organism evidence="2 3">
    <name type="scientific">Streptomyces boncukensis</name>
    <dbReference type="NCBI Taxonomy" id="2711219"/>
    <lineage>
        <taxon>Bacteria</taxon>
        <taxon>Bacillati</taxon>
        <taxon>Actinomycetota</taxon>
        <taxon>Actinomycetes</taxon>
        <taxon>Kitasatosporales</taxon>
        <taxon>Streptomycetaceae</taxon>
        <taxon>Streptomyces</taxon>
    </lineage>
</organism>
<sequence>MWNSDQLDLDAYLGRLGYTGDRTPTPETLGALHRAHVLSLRWDAIDSFLHHEVALDLATLQDKMVRRGRGGYCYEHVTLYAAALEALGFRFTAVSGRIQLGAETPRPATHAMLLVELDGARWLSDVGFGGSPLAPIELRDDARLTTDRGWSYRLRWEESAPGGPGWTVFQPNDRGPTEGADGWTRRQVFTETRQYPVDYAVGNHFVATHPR</sequence>
<keyword evidence="2" id="KW-0808">Transferase</keyword>
<evidence type="ECO:0000313" key="2">
    <source>
        <dbReference type="EMBL" id="NGO68903.1"/>
    </source>
</evidence>